<dbReference type="InterPro" id="IPR036429">
    <property type="entry name" value="SpoA-like_sf"/>
</dbReference>
<protein>
    <submittedName>
        <fullName evidence="2">Flagellar motor switch protein FliM</fullName>
    </submittedName>
</protein>
<name>A0A377STE5_9NEIS</name>
<dbReference type="OrthoDB" id="8560797at2"/>
<keyword evidence="2" id="KW-0966">Cell projection</keyword>
<organism evidence="2 4">
    <name type="scientific">Iodobacter fluviatilis</name>
    <dbReference type="NCBI Taxonomy" id="537"/>
    <lineage>
        <taxon>Bacteria</taxon>
        <taxon>Pseudomonadati</taxon>
        <taxon>Pseudomonadota</taxon>
        <taxon>Betaproteobacteria</taxon>
        <taxon>Neisseriales</taxon>
        <taxon>Chitinibacteraceae</taxon>
        <taxon>Iodobacter</taxon>
    </lineage>
</organism>
<gene>
    <name evidence="3" type="ORF">EV682_10617</name>
    <name evidence="2" type="ORF">NCTC11159_03083</name>
</gene>
<evidence type="ECO:0000313" key="3">
    <source>
        <dbReference type="EMBL" id="TCU86137.1"/>
    </source>
</evidence>
<sequence>MSIAKTKRVLHEKNAIQVLDHSSLGRPLHLLAGLNERLKIETEQFLKSEFNRPYRATLGVTQISQSARKANPVSWIDLGVGQLAVEMSRSFLLRTLDYRYGAKAQPAAISEQDLNGEETSTEQRLKTNLANKIAQLFLAFLNQEASECSGLRTEAAWQIEIEIIDQIDQLKANICLVLDHALFDLLLKLVAKPRANNKSQTAFFDQLKIKCHAHLAEKSLTLDDVLKLKIGEVMPINLQAKASVYIGKSKLFTASVAENNGALCLTSFEDAE</sequence>
<dbReference type="Pfam" id="PF01052">
    <property type="entry name" value="FliMN_C"/>
    <property type="match status" value="1"/>
</dbReference>
<dbReference type="Proteomes" id="UP000255108">
    <property type="component" value="Unassembled WGS sequence"/>
</dbReference>
<feature type="domain" description="Flagellar motor switch protein FliN-like C-terminal" evidence="1">
    <location>
        <begin position="206"/>
        <end position="264"/>
    </location>
</feature>
<reference evidence="2 4" key="1">
    <citation type="submission" date="2018-06" db="EMBL/GenBank/DDBJ databases">
        <authorList>
            <consortium name="Pathogen Informatics"/>
            <person name="Doyle S."/>
        </authorList>
    </citation>
    <scope>NUCLEOTIDE SEQUENCE [LARGE SCALE GENOMIC DNA]</scope>
    <source>
        <strain evidence="2 4">NCTC11159</strain>
    </source>
</reference>
<dbReference type="SUPFAM" id="SSF101801">
    <property type="entry name" value="Surface presentation of antigens (SPOA)"/>
    <property type="match status" value="1"/>
</dbReference>
<evidence type="ECO:0000313" key="2">
    <source>
        <dbReference type="EMBL" id="STR44548.1"/>
    </source>
</evidence>
<dbReference type="RefSeq" id="WP_132038675.1">
    <property type="nucleotide sequence ID" value="NZ_CAWOLO010000006.1"/>
</dbReference>
<evidence type="ECO:0000313" key="5">
    <source>
        <dbReference type="Proteomes" id="UP000295794"/>
    </source>
</evidence>
<dbReference type="AlphaFoldDB" id="A0A377STE5"/>
<dbReference type="InterPro" id="IPR001543">
    <property type="entry name" value="FliN-like_C"/>
</dbReference>
<reference evidence="3 5" key="2">
    <citation type="submission" date="2019-03" db="EMBL/GenBank/DDBJ databases">
        <title>Genomic Encyclopedia of Type Strains, Phase IV (KMG-IV): sequencing the most valuable type-strain genomes for metagenomic binning, comparative biology and taxonomic classification.</title>
        <authorList>
            <person name="Goeker M."/>
        </authorList>
    </citation>
    <scope>NUCLEOTIDE SEQUENCE [LARGE SCALE GENOMIC DNA]</scope>
    <source>
        <strain evidence="3 5">DSM 3764</strain>
    </source>
</reference>
<accession>A0A377STE5</accession>
<dbReference type="EMBL" id="SMBT01000006">
    <property type="protein sequence ID" value="TCU86137.1"/>
    <property type="molecule type" value="Genomic_DNA"/>
</dbReference>
<keyword evidence="2" id="KW-0282">Flagellum</keyword>
<keyword evidence="5" id="KW-1185">Reference proteome</keyword>
<dbReference type="Proteomes" id="UP000295794">
    <property type="component" value="Unassembled WGS sequence"/>
</dbReference>
<proteinExistence type="predicted"/>
<evidence type="ECO:0000313" key="4">
    <source>
        <dbReference type="Proteomes" id="UP000255108"/>
    </source>
</evidence>
<dbReference type="EMBL" id="UGHR01000003">
    <property type="protein sequence ID" value="STR44548.1"/>
    <property type="molecule type" value="Genomic_DNA"/>
</dbReference>
<keyword evidence="2" id="KW-0969">Cilium</keyword>
<evidence type="ECO:0000259" key="1">
    <source>
        <dbReference type="Pfam" id="PF01052"/>
    </source>
</evidence>